<dbReference type="STRING" id="52441.SAMN05216302_10356"/>
<feature type="chain" id="PRO_5011670522" description="Lipoprotein" evidence="1">
    <location>
        <begin position="26"/>
        <end position="67"/>
    </location>
</feature>
<gene>
    <name evidence="2" type="ORF">SAMN05216302_10356</name>
</gene>
<dbReference type="RefSeq" id="WP_090702261.1">
    <property type="nucleotide sequence ID" value="NZ_FOSP01000035.1"/>
</dbReference>
<name>A0A1I4FCC5_9PROT</name>
<dbReference type="PROSITE" id="PS51257">
    <property type="entry name" value="PROKAR_LIPOPROTEIN"/>
    <property type="match status" value="1"/>
</dbReference>
<organism evidence="2 3">
    <name type="scientific">Nitrosomonas aestuarii</name>
    <dbReference type="NCBI Taxonomy" id="52441"/>
    <lineage>
        <taxon>Bacteria</taxon>
        <taxon>Pseudomonadati</taxon>
        <taxon>Pseudomonadota</taxon>
        <taxon>Betaproteobacteria</taxon>
        <taxon>Nitrosomonadales</taxon>
        <taxon>Nitrosomonadaceae</taxon>
        <taxon>Nitrosomonas</taxon>
    </lineage>
</organism>
<accession>A0A1I4FCC5</accession>
<dbReference type="Proteomes" id="UP000199533">
    <property type="component" value="Unassembled WGS sequence"/>
</dbReference>
<evidence type="ECO:0000313" key="3">
    <source>
        <dbReference type="Proteomes" id="UP000199533"/>
    </source>
</evidence>
<evidence type="ECO:0008006" key="4">
    <source>
        <dbReference type="Google" id="ProtNLM"/>
    </source>
</evidence>
<protein>
    <recommendedName>
        <fullName evidence="4">Lipoprotein</fullName>
    </recommendedName>
</protein>
<dbReference type="AlphaFoldDB" id="A0A1I4FCC5"/>
<dbReference type="OrthoDB" id="8549402at2"/>
<dbReference type="EMBL" id="FOSP01000035">
    <property type="protein sequence ID" value="SFL14527.1"/>
    <property type="molecule type" value="Genomic_DNA"/>
</dbReference>
<evidence type="ECO:0000313" key="2">
    <source>
        <dbReference type="EMBL" id="SFL14527.1"/>
    </source>
</evidence>
<sequence>MKKICFVFVAICSVYLLLLSGCSNDGDGKLEMKEPRKELNELPQGKNWFEMDISDPEKFHQQMNESE</sequence>
<keyword evidence="1" id="KW-0732">Signal</keyword>
<keyword evidence="3" id="KW-1185">Reference proteome</keyword>
<proteinExistence type="predicted"/>
<evidence type="ECO:0000256" key="1">
    <source>
        <dbReference type="SAM" id="SignalP"/>
    </source>
</evidence>
<feature type="signal peptide" evidence="1">
    <location>
        <begin position="1"/>
        <end position="25"/>
    </location>
</feature>
<reference evidence="3" key="1">
    <citation type="submission" date="2016-10" db="EMBL/GenBank/DDBJ databases">
        <authorList>
            <person name="Varghese N."/>
            <person name="Submissions S."/>
        </authorList>
    </citation>
    <scope>NUCLEOTIDE SEQUENCE [LARGE SCALE GENOMIC DNA]</scope>
    <source>
        <strain evidence="3">Nm69</strain>
    </source>
</reference>